<gene>
    <name evidence="1" type="ORF">J2Z81_000891</name>
</gene>
<sequence>MKTFKLKRLEIIEEKEEDIHLTDIPLIDGLTINREDEENTWLIEAYIEQAYLEFFKNLQEEKDEVLIQVKITKESNSPATFLTSIIGVNEIGSKMNVLFKGSIVDKQKDKIQEMLTALVEEGYQGEELLEKFKELL</sequence>
<proteinExistence type="predicted"/>
<name>A0ABS4S612_9BACI</name>
<evidence type="ECO:0000313" key="2">
    <source>
        <dbReference type="Proteomes" id="UP001519294"/>
    </source>
</evidence>
<evidence type="ECO:0000313" key="1">
    <source>
        <dbReference type="EMBL" id="MBP2256947.1"/>
    </source>
</evidence>
<dbReference type="EMBL" id="JAGIKX010000004">
    <property type="protein sequence ID" value="MBP2256947.1"/>
    <property type="molecule type" value="Genomic_DNA"/>
</dbReference>
<organism evidence="1 2">
    <name type="scientific">Virgibacillus alimentarius</name>
    <dbReference type="NCBI Taxonomy" id="698769"/>
    <lineage>
        <taxon>Bacteria</taxon>
        <taxon>Bacillati</taxon>
        <taxon>Bacillota</taxon>
        <taxon>Bacilli</taxon>
        <taxon>Bacillales</taxon>
        <taxon>Bacillaceae</taxon>
        <taxon>Virgibacillus</taxon>
    </lineage>
</organism>
<protein>
    <recommendedName>
        <fullName evidence="3">YwpF-like protein</fullName>
    </recommendedName>
</protein>
<dbReference type="Pfam" id="PF14183">
    <property type="entry name" value="YwpF"/>
    <property type="match status" value="1"/>
</dbReference>
<comment type="caution">
    <text evidence="1">The sequence shown here is derived from an EMBL/GenBank/DDBJ whole genome shotgun (WGS) entry which is preliminary data.</text>
</comment>
<accession>A0ABS4S612</accession>
<reference evidence="1 2" key="1">
    <citation type="submission" date="2021-03" db="EMBL/GenBank/DDBJ databases">
        <title>Genomic Encyclopedia of Type Strains, Phase IV (KMG-IV): sequencing the most valuable type-strain genomes for metagenomic binning, comparative biology and taxonomic classification.</title>
        <authorList>
            <person name="Goeker M."/>
        </authorList>
    </citation>
    <scope>NUCLEOTIDE SEQUENCE [LARGE SCALE GENOMIC DNA]</scope>
    <source>
        <strain evidence="1 2">DSM 25790</strain>
    </source>
</reference>
<evidence type="ECO:0008006" key="3">
    <source>
        <dbReference type="Google" id="ProtNLM"/>
    </source>
</evidence>
<dbReference type="Proteomes" id="UP001519294">
    <property type="component" value="Unassembled WGS sequence"/>
</dbReference>
<dbReference type="RefSeq" id="WP_029268351.1">
    <property type="nucleotide sequence ID" value="NZ_JAGIKX010000004.1"/>
</dbReference>
<keyword evidence="2" id="KW-1185">Reference proteome</keyword>
<dbReference type="InterPro" id="IPR025573">
    <property type="entry name" value="YwpF"/>
</dbReference>